<evidence type="ECO:0000313" key="2">
    <source>
        <dbReference type="EMBL" id="NVK96056.1"/>
    </source>
</evidence>
<sequence>MQFIWAALGLVCVALALIGVALPLLPTVPFLLLAAFFFARSSERLHTWLVTHRLFGPMILDWQQSGAIRPGAKKAATLSIAAVFGLSLVFAVPSHVLLIQAVVLSGVLIFIWTRPNG</sequence>
<dbReference type="PANTHER" id="PTHR35813">
    <property type="entry name" value="INNER MEMBRANE PROTEIN YBAN"/>
    <property type="match status" value="1"/>
</dbReference>
<name>A0A850LDC2_9RHOB</name>
<dbReference type="PANTHER" id="PTHR35813:SF1">
    <property type="entry name" value="INNER MEMBRANE PROTEIN YBAN"/>
    <property type="match status" value="1"/>
</dbReference>
<feature type="transmembrane region" description="Helical" evidence="1">
    <location>
        <begin position="97"/>
        <end position="113"/>
    </location>
</feature>
<dbReference type="OMA" id="HHWPVFL"/>
<feature type="transmembrane region" description="Helical" evidence="1">
    <location>
        <begin position="75"/>
        <end position="91"/>
    </location>
</feature>
<dbReference type="RefSeq" id="WP_011045777.1">
    <property type="nucleotide sequence ID" value="NZ_CP076685.1"/>
</dbReference>
<keyword evidence="1" id="KW-0472">Membrane</keyword>
<keyword evidence="1" id="KW-1133">Transmembrane helix</keyword>
<dbReference type="Proteomes" id="UP000565723">
    <property type="component" value="Unassembled WGS sequence"/>
</dbReference>
<feature type="transmembrane region" description="Helical" evidence="1">
    <location>
        <begin position="6"/>
        <end position="39"/>
    </location>
</feature>
<proteinExistence type="predicted"/>
<accession>A0A850LDC2</accession>
<dbReference type="Pfam" id="PF04304">
    <property type="entry name" value="DUF454"/>
    <property type="match status" value="1"/>
</dbReference>
<dbReference type="GO" id="GO:0005886">
    <property type="term" value="C:plasma membrane"/>
    <property type="evidence" value="ECO:0007669"/>
    <property type="project" value="TreeGrafter"/>
</dbReference>
<evidence type="ECO:0000256" key="1">
    <source>
        <dbReference type="SAM" id="Phobius"/>
    </source>
</evidence>
<dbReference type="AlphaFoldDB" id="A0A850LDC2"/>
<keyword evidence="1" id="KW-0812">Transmembrane</keyword>
<organism evidence="2 3">
    <name type="scientific">Ruegeria pomeroyi</name>
    <dbReference type="NCBI Taxonomy" id="89184"/>
    <lineage>
        <taxon>Bacteria</taxon>
        <taxon>Pseudomonadati</taxon>
        <taxon>Pseudomonadota</taxon>
        <taxon>Alphaproteobacteria</taxon>
        <taxon>Rhodobacterales</taxon>
        <taxon>Roseobacteraceae</taxon>
        <taxon>Ruegeria</taxon>
    </lineage>
</organism>
<dbReference type="PIRSF" id="PIRSF016789">
    <property type="entry name" value="DUF454"/>
    <property type="match status" value="1"/>
</dbReference>
<gene>
    <name evidence="2" type="ORF">HW564_03915</name>
</gene>
<evidence type="ECO:0000313" key="3">
    <source>
        <dbReference type="Proteomes" id="UP000565723"/>
    </source>
</evidence>
<dbReference type="InterPro" id="IPR007401">
    <property type="entry name" value="DUF454"/>
</dbReference>
<dbReference type="EMBL" id="JABXIY010000010">
    <property type="protein sequence ID" value="NVK96056.1"/>
    <property type="molecule type" value="Genomic_DNA"/>
</dbReference>
<comment type="caution">
    <text evidence="2">The sequence shown here is derived from an EMBL/GenBank/DDBJ whole genome shotgun (WGS) entry which is preliminary data.</text>
</comment>
<protein>
    <submittedName>
        <fullName evidence="2">YbaN family protein</fullName>
    </submittedName>
</protein>
<reference evidence="2 3" key="1">
    <citation type="journal article" date="2020" name="Proc. Natl. Acad. Sci. U.S.A.">
        <title>Ecological drivers of bacterial community assembly in synthetic phycospheres.</title>
        <authorList>
            <person name="Fu H."/>
            <person name="Uchimiya M."/>
            <person name="Gore J."/>
            <person name="Moran M.A."/>
        </authorList>
    </citation>
    <scope>NUCLEOTIDE SEQUENCE [LARGE SCALE GENOMIC DNA]</scope>
    <source>
        <strain evidence="2">HF-Din03</strain>
    </source>
</reference>